<accession>A0A0D2CY39</accession>
<evidence type="ECO:0000313" key="2">
    <source>
        <dbReference type="Proteomes" id="UP000054266"/>
    </source>
</evidence>
<dbReference type="Proteomes" id="UP000054266">
    <property type="component" value="Unassembled WGS sequence"/>
</dbReference>
<sequence length="189" mass="21436">MEAAHTGRTLSQRSNICIPHSLFRRKQYQALPTMKLSSTLLLAAASLLTTTQGAPSPNPDSALSVPVARSLPAAEPHALPARQSYDTYGLWAYEGDYYLNEVYDWLYKLVKRDENAGANEKSKREVFARDEDLARKLAARQTYDYAITVDSYDAIYEFQLWLEDFLYLVQQYGTPIKVTDPKLPQPQPL</sequence>
<organism evidence="1 2">
    <name type="scientific">Phialophora macrospora</name>
    <dbReference type="NCBI Taxonomy" id="1851006"/>
    <lineage>
        <taxon>Eukaryota</taxon>
        <taxon>Fungi</taxon>
        <taxon>Dikarya</taxon>
        <taxon>Ascomycota</taxon>
        <taxon>Pezizomycotina</taxon>
        <taxon>Eurotiomycetes</taxon>
        <taxon>Chaetothyriomycetidae</taxon>
        <taxon>Chaetothyriales</taxon>
        <taxon>Herpotrichiellaceae</taxon>
        <taxon>Phialophora</taxon>
    </lineage>
</organism>
<keyword evidence="2" id="KW-1185">Reference proteome</keyword>
<gene>
    <name evidence="1" type="ORF">PV04_02417</name>
</gene>
<name>A0A0D2CY39_9EURO</name>
<dbReference type="AlphaFoldDB" id="A0A0D2CY39"/>
<evidence type="ECO:0000313" key="1">
    <source>
        <dbReference type="EMBL" id="KIW70111.1"/>
    </source>
</evidence>
<dbReference type="EMBL" id="KN846957">
    <property type="protein sequence ID" value="KIW70111.1"/>
    <property type="molecule type" value="Genomic_DNA"/>
</dbReference>
<reference evidence="1 2" key="1">
    <citation type="submission" date="2015-01" db="EMBL/GenBank/DDBJ databases">
        <title>The Genome Sequence of Capronia semiimmersa CBS27337.</title>
        <authorList>
            <consortium name="The Broad Institute Genomics Platform"/>
            <person name="Cuomo C."/>
            <person name="de Hoog S."/>
            <person name="Gorbushina A."/>
            <person name="Stielow B."/>
            <person name="Teixiera M."/>
            <person name="Abouelleil A."/>
            <person name="Chapman S.B."/>
            <person name="Priest M."/>
            <person name="Young S.K."/>
            <person name="Wortman J."/>
            <person name="Nusbaum C."/>
            <person name="Birren B."/>
        </authorList>
    </citation>
    <scope>NUCLEOTIDE SEQUENCE [LARGE SCALE GENOMIC DNA]</scope>
    <source>
        <strain evidence="1 2">CBS 27337</strain>
    </source>
</reference>
<proteinExistence type="predicted"/>
<protein>
    <submittedName>
        <fullName evidence="1">Uncharacterized protein</fullName>
    </submittedName>
</protein>